<dbReference type="PaxDb" id="65489-OBART08G08530.1"/>
<accession>A0A0D3GY96</accession>
<protein>
    <submittedName>
        <fullName evidence="1">Uncharacterized protein</fullName>
    </submittedName>
</protein>
<sequence length="184" mass="19943">MWRRPDIPTSLRRRWRFSSDGDTLAFRRRLVGSSLGCWLLPLGCWLLPLGCCCYCDCEARRHRLFGVAVASSSVVVAAVKRRDSAAAAKRHCEMAGQRHEIAAVRDGKDGGGEVARSRGRWTSGGVGAGRWALAVGGVRCSAAGLQSRKVAMPCGCLSPLGLATIWIDAAIWVGLKTWGRVIDY</sequence>
<keyword evidence="2" id="KW-1185">Reference proteome</keyword>
<evidence type="ECO:0000313" key="1">
    <source>
        <dbReference type="EnsemblPlants" id="OBART08G08530.1"/>
    </source>
</evidence>
<name>A0A0D3GY96_9ORYZ</name>
<dbReference type="EnsemblPlants" id="OBART08G08530.1">
    <property type="protein sequence ID" value="OBART08G08530.1"/>
    <property type="gene ID" value="OBART08G08530"/>
</dbReference>
<reference evidence="1" key="1">
    <citation type="journal article" date="2009" name="Rice">
        <title>De Novo Next Generation Sequencing of Plant Genomes.</title>
        <authorList>
            <person name="Rounsley S."/>
            <person name="Marri P.R."/>
            <person name="Yu Y."/>
            <person name="He R."/>
            <person name="Sisneros N."/>
            <person name="Goicoechea J.L."/>
            <person name="Lee S.J."/>
            <person name="Angelova A."/>
            <person name="Kudrna D."/>
            <person name="Luo M."/>
            <person name="Affourtit J."/>
            <person name="Desany B."/>
            <person name="Knight J."/>
            <person name="Niazi F."/>
            <person name="Egholm M."/>
            <person name="Wing R.A."/>
        </authorList>
    </citation>
    <scope>NUCLEOTIDE SEQUENCE [LARGE SCALE GENOMIC DNA]</scope>
    <source>
        <strain evidence="1">cv. IRGC 105608</strain>
    </source>
</reference>
<organism evidence="1">
    <name type="scientific">Oryza barthii</name>
    <dbReference type="NCBI Taxonomy" id="65489"/>
    <lineage>
        <taxon>Eukaryota</taxon>
        <taxon>Viridiplantae</taxon>
        <taxon>Streptophyta</taxon>
        <taxon>Embryophyta</taxon>
        <taxon>Tracheophyta</taxon>
        <taxon>Spermatophyta</taxon>
        <taxon>Magnoliopsida</taxon>
        <taxon>Liliopsida</taxon>
        <taxon>Poales</taxon>
        <taxon>Poaceae</taxon>
        <taxon>BOP clade</taxon>
        <taxon>Oryzoideae</taxon>
        <taxon>Oryzeae</taxon>
        <taxon>Oryzinae</taxon>
        <taxon>Oryza</taxon>
    </lineage>
</organism>
<evidence type="ECO:0000313" key="2">
    <source>
        <dbReference type="Proteomes" id="UP000026960"/>
    </source>
</evidence>
<proteinExistence type="predicted"/>
<dbReference type="AlphaFoldDB" id="A0A0D3GY96"/>
<dbReference type="Gramene" id="OBART08G08530.1">
    <property type="protein sequence ID" value="OBART08G08530.1"/>
    <property type="gene ID" value="OBART08G08530"/>
</dbReference>
<reference evidence="1" key="2">
    <citation type="submission" date="2015-03" db="UniProtKB">
        <authorList>
            <consortium name="EnsemblPlants"/>
        </authorList>
    </citation>
    <scope>IDENTIFICATION</scope>
</reference>
<dbReference type="Proteomes" id="UP000026960">
    <property type="component" value="Chromosome 8"/>
</dbReference>
<dbReference type="HOGENOM" id="CLU_1470348_0_0_1"/>